<evidence type="ECO:0000313" key="2">
    <source>
        <dbReference type="Proteomes" id="UP000050525"/>
    </source>
</evidence>
<keyword evidence="2" id="KW-1185">Reference proteome</keyword>
<name>A0A151MHH4_ALLMI</name>
<gene>
    <name evidence="1" type="ORF">Y1Q_0004570</name>
</gene>
<evidence type="ECO:0000313" key="1">
    <source>
        <dbReference type="EMBL" id="KYO23968.1"/>
    </source>
</evidence>
<proteinExistence type="predicted"/>
<dbReference type="EMBL" id="AKHW03006155">
    <property type="protein sequence ID" value="KYO23968.1"/>
    <property type="molecule type" value="Genomic_DNA"/>
</dbReference>
<comment type="caution">
    <text evidence="1">The sequence shown here is derived from an EMBL/GenBank/DDBJ whole genome shotgun (WGS) entry which is preliminary data.</text>
</comment>
<protein>
    <submittedName>
        <fullName evidence="1">Uncharacterized protein</fullName>
    </submittedName>
</protein>
<organism evidence="1 2">
    <name type="scientific">Alligator mississippiensis</name>
    <name type="common">American alligator</name>
    <dbReference type="NCBI Taxonomy" id="8496"/>
    <lineage>
        <taxon>Eukaryota</taxon>
        <taxon>Metazoa</taxon>
        <taxon>Chordata</taxon>
        <taxon>Craniata</taxon>
        <taxon>Vertebrata</taxon>
        <taxon>Euteleostomi</taxon>
        <taxon>Archelosauria</taxon>
        <taxon>Archosauria</taxon>
        <taxon>Crocodylia</taxon>
        <taxon>Alligatoridae</taxon>
        <taxon>Alligatorinae</taxon>
        <taxon>Alligator</taxon>
    </lineage>
</organism>
<dbReference type="AlphaFoldDB" id="A0A151MHH4"/>
<reference evidence="1 2" key="1">
    <citation type="journal article" date="2012" name="Genome Biol.">
        <title>Sequencing three crocodilian genomes to illuminate the evolution of archosaurs and amniotes.</title>
        <authorList>
            <person name="St John J.A."/>
            <person name="Braun E.L."/>
            <person name="Isberg S.R."/>
            <person name="Miles L.G."/>
            <person name="Chong A.Y."/>
            <person name="Gongora J."/>
            <person name="Dalzell P."/>
            <person name="Moran C."/>
            <person name="Bed'hom B."/>
            <person name="Abzhanov A."/>
            <person name="Burgess S.C."/>
            <person name="Cooksey A.M."/>
            <person name="Castoe T.A."/>
            <person name="Crawford N.G."/>
            <person name="Densmore L.D."/>
            <person name="Drew J.C."/>
            <person name="Edwards S.V."/>
            <person name="Faircloth B.C."/>
            <person name="Fujita M.K."/>
            <person name="Greenwold M.J."/>
            <person name="Hoffmann F.G."/>
            <person name="Howard J.M."/>
            <person name="Iguchi T."/>
            <person name="Janes D.E."/>
            <person name="Khan S.Y."/>
            <person name="Kohno S."/>
            <person name="de Koning A.J."/>
            <person name="Lance S.L."/>
            <person name="McCarthy F.M."/>
            <person name="McCormack J.E."/>
            <person name="Merchant M.E."/>
            <person name="Peterson D.G."/>
            <person name="Pollock D.D."/>
            <person name="Pourmand N."/>
            <person name="Raney B.J."/>
            <person name="Roessler K.A."/>
            <person name="Sanford J.R."/>
            <person name="Sawyer R.H."/>
            <person name="Schmidt C.J."/>
            <person name="Triplett E.W."/>
            <person name="Tuberville T.D."/>
            <person name="Venegas-Anaya M."/>
            <person name="Howard J.T."/>
            <person name="Jarvis E.D."/>
            <person name="Guillette L.J.Jr."/>
            <person name="Glenn T.C."/>
            <person name="Green R.E."/>
            <person name="Ray D.A."/>
        </authorList>
    </citation>
    <scope>NUCLEOTIDE SEQUENCE [LARGE SCALE GENOMIC DNA]</scope>
    <source>
        <strain evidence="1">KSC_2009_1</strain>
    </source>
</reference>
<sequence length="68" mass="8113">MFKRDGGSRLCKKMMMANIWISWWQWWRTGQHGSRKGPTLAVPVKIPSPFLRTTQDLKDYFERSLINQ</sequence>
<dbReference type="Proteomes" id="UP000050525">
    <property type="component" value="Unassembled WGS sequence"/>
</dbReference>
<accession>A0A151MHH4</accession>